<dbReference type="Proteomes" id="UP000664417">
    <property type="component" value="Unassembled WGS sequence"/>
</dbReference>
<dbReference type="Gene3D" id="2.130.10.10">
    <property type="entry name" value="YVTN repeat-like/Quinoprotein amine dehydrogenase"/>
    <property type="match status" value="1"/>
</dbReference>
<protein>
    <submittedName>
        <fullName evidence="2">Uncharacterized protein</fullName>
    </submittedName>
</protein>
<reference evidence="2" key="1">
    <citation type="submission" date="2021-03" db="EMBL/GenBank/DDBJ databases">
        <authorList>
            <person name="Wang G."/>
        </authorList>
    </citation>
    <scope>NUCLEOTIDE SEQUENCE</scope>
    <source>
        <strain evidence="2">KCTC 12899</strain>
    </source>
</reference>
<sequence length="80" mass="8387">MGILFGGAPAVLSRQRNSVEGVAISPDGTFLALVDIDGVLFYWDAVTHEPLARFESPGLIVNSLVANPQNNTMASVVAST</sequence>
<organism evidence="2 3">
    <name type="scientific">Acanthopleuribacter pedis</name>
    <dbReference type="NCBI Taxonomy" id="442870"/>
    <lineage>
        <taxon>Bacteria</taxon>
        <taxon>Pseudomonadati</taxon>
        <taxon>Acidobacteriota</taxon>
        <taxon>Holophagae</taxon>
        <taxon>Acanthopleuribacterales</taxon>
        <taxon>Acanthopleuribacteraceae</taxon>
        <taxon>Acanthopleuribacter</taxon>
    </lineage>
</organism>
<gene>
    <name evidence="2" type="ORF">J3U88_33840</name>
</gene>
<dbReference type="PROSITE" id="PS50082">
    <property type="entry name" value="WD_REPEATS_2"/>
    <property type="match status" value="1"/>
</dbReference>
<dbReference type="AlphaFoldDB" id="A0A8J7QFN1"/>
<keyword evidence="1" id="KW-0853">WD repeat</keyword>
<dbReference type="InterPro" id="IPR001680">
    <property type="entry name" value="WD40_rpt"/>
</dbReference>
<accession>A0A8J7QFN1</accession>
<dbReference type="EMBL" id="JAFREP010000081">
    <property type="protein sequence ID" value="MBO1323499.1"/>
    <property type="molecule type" value="Genomic_DNA"/>
</dbReference>
<name>A0A8J7QFN1_9BACT</name>
<comment type="caution">
    <text evidence="2">The sequence shown here is derived from an EMBL/GenBank/DDBJ whole genome shotgun (WGS) entry which is preliminary data.</text>
</comment>
<keyword evidence="3" id="KW-1185">Reference proteome</keyword>
<evidence type="ECO:0000313" key="3">
    <source>
        <dbReference type="Proteomes" id="UP000664417"/>
    </source>
</evidence>
<dbReference type="InterPro" id="IPR015943">
    <property type="entry name" value="WD40/YVTN_repeat-like_dom_sf"/>
</dbReference>
<dbReference type="RefSeq" id="WP_207863650.1">
    <property type="nucleotide sequence ID" value="NZ_JAFREP010000081.1"/>
</dbReference>
<feature type="repeat" description="WD" evidence="1">
    <location>
        <begin position="12"/>
        <end position="53"/>
    </location>
</feature>
<proteinExistence type="predicted"/>
<evidence type="ECO:0000256" key="1">
    <source>
        <dbReference type="PROSITE-ProRule" id="PRU00221"/>
    </source>
</evidence>
<evidence type="ECO:0000313" key="2">
    <source>
        <dbReference type="EMBL" id="MBO1323499.1"/>
    </source>
</evidence>
<dbReference type="SUPFAM" id="SSF50969">
    <property type="entry name" value="YVTN repeat-like/Quinoprotein amine dehydrogenase"/>
    <property type="match status" value="1"/>
</dbReference>
<dbReference type="InterPro" id="IPR011044">
    <property type="entry name" value="Quino_amine_DH_bsu"/>
</dbReference>